<accession>A0ABQ9BB28</accession>
<sequence length="70" mass="8004">MDGALDTKKERKKHIHRAKHTHPKVGWNYADTRSAEKIIPGIDDSLSLHTQITPDEQLASCRKELNMDIL</sequence>
<evidence type="ECO:0000256" key="1">
    <source>
        <dbReference type="SAM" id="MobiDB-lite"/>
    </source>
</evidence>
<dbReference type="EMBL" id="JAPFFI010000009">
    <property type="protein sequence ID" value="KAJ6381459.1"/>
    <property type="molecule type" value="Genomic_DNA"/>
</dbReference>
<gene>
    <name evidence="2" type="ORF">OIU77_030192</name>
</gene>
<keyword evidence="3" id="KW-1185">Reference proteome</keyword>
<evidence type="ECO:0000313" key="2">
    <source>
        <dbReference type="EMBL" id="KAJ6381459.1"/>
    </source>
</evidence>
<protein>
    <submittedName>
        <fullName evidence="2">Uncharacterized protein</fullName>
    </submittedName>
</protein>
<reference evidence="2" key="1">
    <citation type="submission" date="2022-10" db="EMBL/GenBank/DDBJ databases">
        <authorList>
            <person name="Hyden B.L."/>
            <person name="Feng K."/>
            <person name="Yates T."/>
            <person name="Jawdy S."/>
            <person name="Smart L.B."/>
            <person name="Muchero W."/>
        </authorList>
    </citation>
    <scope>NUCLEOTIDE SEQUENCE</scope>
    <source>
        <tissue evidence="2">Shoot tip</tissue>
    </source>
</reference>
<comment type="caution">
    <text evidence="2">The sequence shown here is derived from an EMBL/GenBank/DDBJ whole genome shotgun (WGS) entry which is preliminary data.</text>
</comment>
<reference evidence="2" key="2">
    <citation type="journal article" date="2023" name="Int. J. Mol. Sci.">
        <title>De Novo Assembly and Annotation of 11 Diverse Shrub Willow (Salix) Genomes Reveals Novel Gene Organization in Sex-Linked Regions.</title>
        <authorList>
            <person name="Hyden B."/>
            <person name="Feng K."/>
            <person name="Yates T.B."/>
            <person name="Jawdy S."/>
            <person name="Cereghino C."/>
            <person name="Smart L.B."/>
            <person name="Muchero W."/>
        </authorList>
    </citation>
    <scope>NUCLEOTIDE SEQUENCE</scope>
    <source>
        <tissue evidence="2">Shoot tip</tissue>
    </source>
</reference>
<organism evidence="2 3">
    <name type="scientific">Salix suchowensis</name>
    <dbReference type="NCBI Taxonomy" id="1278906"/>
    <lineage>
        <taxon>Eukaryota</taxon>
        <taxon>Viridiplantae</taxon>
        <taxon>Streptophyta</taxon>
        <taxon>Embryophyta</taxon>
        <taxon>Tracheophyta</taxon>
        <taxon>Spermatophyta</taxon>
        <taxon>Magnoliopsida</taxon>
        <taxon>eudicotyledons</taxon>
        <taxon>Gunneridae</taxon>
        <taxon>Pentapetalae</taxon>
        <taxon>rosids</taxon>
        <taxon>fabids</taxon>
        <taxon>Malpighiales</taxon>
        <taxon>Salicaceae</taxon>
        <taxon>Saliceae</taxon>
        <taxon>Salix</taxon>
    </lineage>
</organism>
<feature type="region of interest" description="Disordered" evidence="1">
    <location>
        <begin position="1"/>
        <end position="27"/>
    </location>
</feature>
<proteinExistence type="predicted"/>
<evidence type="ECO:0000313" key="3">
    <source>
        <dbReference type="Proteomes" id="UP001141253"/>
    </source>
</evidence>
<feature type="compositionally biased region" description="Basic residues" evidence="1">
    <location>
        <begin position="10"/>
        <end position="23"/>
    </location>
</feature>
<name>A0ABQ9BB28_9ROSI</name>
<dbReference type="Proteomes" id="UP001141253">
    <property type="component" value="Chromosome 6"/>
</dbReference>